<accession>A0AA40FSS3</accession>
<dbReference type="AlphaFoldDB" id="A0AA40FSS3"/>
<name>A0AA40FSS3_9HYME</name>
<dbReference type="EMBL" id="JAHYIQ010000018">
    <property type="protein sequence ID" value="KAK1124538.1"/>
    <property type="molecule type" value="Genomic_DNA"/>
</dbReference>
<sequence>MQISARFVENKSDWCSVEPDDEIAMREEEFDIVQWDGDGQTDIEKKGLSELYRRGTFSSHGESLQKDAPGLSATSTTSESLESNGLDTEIPAAARRPRSTRGSQKWSNVRAVMALYSSLRKIKRVLEKTLA</sequence>
<dbReference type="Proteomes" id="UP001177670">
    <property type="component" value="Unassembled WGS sequence"/>
</dbReference>
<protein>
    <submittedName>
        <fullName evidence="2">Uncharacterized protein</fullName>
    </submittedName>
</protein>
<feature type="region of interest" description="Disordered" evidence="1">
    <location>
        <begin position="57"/>
        <end position="103"/>
    </location>
</feature>
<reference evidence="2" key="1">
    <citation type="submission" date="2021-10" db="EMBL/GenBank/DDBJ databases">
        <title>Melipona bicolor Genome sequencing and assembly.</title>
        <authorList>
            <person name="Araujo N.S."/>
            <person name="Arias M.C."/>
        </authorList>
    </citation>
    <scope>NUCLEOTIDE SEQUENCE</scope>
    <source>
        <strain evidence="2">USP_2M_L1-L4_2017</strain>
        <tissue evidence="2">Whole body</tissue>
    </source>
</reference>
<evidence type="ECO:0000313" key="2">
    <source>
        <dbReference type="EMBL" id="KAK1124538.1"/>
    </source>
</evidence>
<comment type="caution">
    <text evidence="2">The sequence shown here is derived from an EMBL/GenBank/DDBJ whole genome shotgun (WGS) entry which is preliminary data.</text>
</comment>
<proteinExistence type="predicted"/>
<feature type="compositionally biased region" description="Low complexity" evidence="1">
    <location>
        <begin position="71"/>
        <end position="83"/>
    </location>
</feature>
<gene>
    <name evidence="2" type="ORF">K0M31_006886</name>
</gene>
<organism evidence="2 3">
    <name type="scientific">Melipona bicolor</name>
    <dbReference type="NCBI Taxonomy" id="60889"/>
    <lineage>
        <taxon>Eukaryota</taxon>
        <taxon>Metazoa</taxon>
        <taxon>Ecdysozoa</taxon>
        <taxon>Arthropoda</taxon>
        <taxon>Hexapoda</taxon>
        <taxon>Insecta</taxon>
        <taxon>Pterygota</taxon>
        <taxon>Neoptera</taxon>
        <taxon>Endopterygota</taxon>
        <taxon>Hymenoptera</taxon>
        <taxon>Apocrita</taxon>
        <taxon>Aculeata</taxon>
        <taxon>Apoidea</taxon>
        <taxon>Anthophila</taxon>
        <taxon>Apidae</taxon>
        <taxon>Melipona</taxon>
    </lineage>
</organism>
<keyword evidence="3" id="KW-1185">Reference proteome</keyword>
<evidence type="ECO:0000313" key="3">
    <source>
        <dbReference type="Proteomes" id="UP001177670"/>
    </source>
</evidence>
<evidence type="ECO:0000256" key="1">
    <source>
        <dbReference type="SAM" id="MobiDB-lite"/>
    </source>
</evidence>